<dbReference type="GO" id="GO:0005576">
    <property type="term" value="C:extracellular region"/>
    <property type="evidence" value="ECO:0007669"/>
    <property type="project" value="UniProtKB-SubCell"/>
</dbReference>
<keyword evidence="9" id="KW-1185">Reference proteome</keyword>
<dbReference type="PANTHER" id="PTHR45650">
    <property type="entry name" value="GDSL-LIKE LIPASE/ACYLHYDROLASE-RELATED"/>
    <property type="match status" value="1"/>
</dbReference>
<evidence type="ECO:0000256" key="2">
    <source>
        <dbReference type="ARBA" id="ARBA00008668"/>
    </source>
</evidence>
<dbReference type="InterPro" id="IPR051238">
    <property type="entry name" value="GDSL_esterase/lipase"/>
</dbReference>
<dbReference type="AlphaFoldDB" id="A0AAE0AFJ2"/>
<evidence type="ECO:0000256" key="3">
    <source>
        <dbReference type="ARBA" id="ARBA00022525"/>
    </source>
</evidence>
<dbReference type="EMBL" id="JANJYJ010000005">
    <property type="protein sequence ID" value="KAK3212518.1"/>
    <property type="molecule type" value="Genomic_DNA"/>
</dbReference>
<name>A0AAE0AFJ2_9ROSI</name>
<proteinExistence type="inferred from homology"/>
<evidence type="ECO:0000313" key="8">
    <source>
        <dbReference type="EMBL" id="KAK3212518.1"/>
    </source>
</evidence>
<dbReference type="InterPro" id="IPR036514">
    <property type="entry name" value="SGNH_hydro_sf"/>
</dbReference>
<evidence type="ECO:0000256" key="6">
    <source>
        <dbReference type="ARBA" id="ARBA00022963"/>
    </source>
</evidence>
<evidence type="ECO:0000256" key="1">
    <source>
        <dbReference type="ARBA" id="ARBA00004613"/>
    </source>
</evidence>
<dbReference type="Proteomes" id="UP001281410">
    <property type="component" value="Unassembled WGS sequence"/>
</dbReference>
<comment type="similarity">
    <text evidence="2">Belongs to the 'GDSL' lipolytic enzyme family.</text>
</comment>
<keyword evidence="7" id="KW-0443">Lipid metabolism</keyword>
<evidence type="ECO:0000256" key="7">
    <source>
        <dbReference type="ARBA" id="ARBA00023098"/>
    </source>
</evidence>
<sequence>MPTPPNQSSFRFQSSKFCFGFVKESNLIDFKATGGNPTGRYTIGRTIGDIVGEELGAPNYAVPFLAPNATGKTILNGLDYASGEGGILNAAGRIFVSTQIFF</sequence>
<dbReference type="PANTHER" id="PTHR45650:SF90">
    <property type="entry name" value="OS07G0668300 PROTEIN"/>
    <property type="match status" value="1"/>
</dbReference>
<dbReference type="GO" id="GO:0016787">
    <property type="term" value="F:hydrolase activity"/>
    <property type="evidence" value="ECO:0007669"/>
    <property type="project" value="UniProtKB-KW"/>
</dbReference>
<protein>
    <submittedName>
        <fullName evidence="8">Uncharacterized protein</fullName>
    </submittedName>
</protein>
<keyword evidence="6" id="KW-0442">Lipid degradation</keyword>
<reference evidence="8" key="1">
    <citation type="journal article" date="2023" name="Plant J.">
        <title>Genome sequences and population genomics provide insights into the demographic history, inbreeding, and mutation load of two 'living fossil' tree species of Dipteronia.</title>
        <authorList>
            <person name="Feng Y."/>
            <person name="Comes H.P."/>
            <person name="Chen J."/>
            <person name="Zhu S."/>
            <person name="Lu R."/>
            <person name="Zhang X."/>
            <person name="Li P."/>
            <person name="Qiu J."/>
            <person name="Olsen K.M."/>
            <person name="Qiu Y."/>
        </authorList>
    </citation>
    <scope>NUCLEOTIDE SEQUENCE</scope>
    <source>
        <strain evidence="8">NBL</strain>
    </source>
</reference>
<keyword evidence="4" id="KW-0732">Signal</keyword>
<dbReference type="GO" id="GO:0016042">
    <property type="term" value="P:lipid catabolic process"/>
    <property type="evidence" value="ECO:0007669"/>
    <property type="project" value="UniProtKB-KW"/>
</dbReference>
<keyword evidence="3" id="KW-0964">Secreted</keyword>
<keyword evidence="5" id="KW-0378">Hydrolase</keyword>
<evidence type="ECO:0000256" key="4">
    <source>
        <dbReference type="ARBA" id="ARBA00022729"/>
    </source>
</evidence>
<evidence type="ECO:0000256" key="5">
    <source>
        <dbReference type="ARBA" id="ARBA00022801"/>
    </source>
</evidence>
<comment type="caution">
    <text evidence="8">The sequence shown here is derived from an EMBL/GenBank/DDBJ whole genome shotgun (WGS) entry which is preliminary data.</text>
</comment>
<accession>A0AAE0AFJ2</accession>
<dbReference type="Gene3D" id="3.40.50.1110">
    <property type="entry name" value="SGNH hydrolase"/>
    <property type="match status" value="1"/>
</dbReference>
<evidence type="ECO:0000313" key="9">
    <source>
        <dbReference type="Proteomes" id="UP001281410"/>
    </source>
</evidence>
<comment type="subcellular location">
    <subcellularLocation>
        <location evidence="1">Secreted</location>
    </subcellularLocation>
</comment>
<gene>
    <name evidence="8" type="ORF">Dsin_017224</name>
</gene>
<organism evidence="8 9">
    <name type="scientific">Dipteronia sinensis</name>
    <dbReference type="NCBI Taxonomy" id="43782"/>
    <lineage>
        <taxon>Eukaryota</taxon>
        <taxon>Viridiplantae</taxon>
        <taxon>Streptophyta</taxon>
        <taxon>Embryophyta</taxon>
        <taxon>Tracheophyta</taxon>
        <taxon>Spermatophyta</taxon>
        <taxon>Magnoliopsida</taxon>
        <taxon>eudicotyledons</taxon>
        <taxon>Gunneridae</taxon>
        <taxon>Pentapetalae</taxon>
        <taxon>rosids</taxon>
        <taxon>malvids</taxon>
        <taxon>Sapindales</taxon>
        <taxon>Sapindaceae</taxon>
        <taxon>Hippocastanoideae</taxon>
        <taxon>Acereae</taxon>
        <taxon>Dipteronia</taxon>
    </lineage>
</organism>